<keyword evidence="4" id="KW-1003">Cell membrane</keyword>
<protein>
    <submittedName>
        <fullName evidence="7">ABC transporter permease</fullName>
    </submittedName>
</protein>
<feature type="transmembrane region" description="Helical" evidence="5">
    <location>
        <begin position="268"/>
        <end position="287"/>
    </location>
</feature>
<feature type="domain" description="ABC transmembrane type-2" evidence="6">
    <location>
        <begin position="65"/>
        <end position="289"/>
    </location>
</feature>
<keyword evidence="8" id="KW-1185">Reference proteome</keyword>
<keyword evidence="5" id="KW-0472">Membrane</keyword>
<organism evidence="7 8">
    <name type="scientific">Brachybacterium rhamnosum</name>
    <dbReference type="NCBI Taxonomy" id="173361"/>
    <lineage>
        <taxon>Bacteria</taxon>
        <taxon>Bacillati</taxon>
        <taxon>Actinomycetota</taxon>
        <taxon>Actinomycetes</taxon>
        <taxon>Micrococcales</taxon>
        <taxon>Dermabacteraceae</taxon>
        <taxon>Brachybacterium</taxon>
    </lineage>
</organism>
<comment type="caution">
    <text evidence="7">The sequence shown here is derived from an EMBL/GenBank/DDBJ whole genome shotgun (WGS) entry which is preliminary data.</text>
</comment>
<evidence type="ECO:0000256" key="4">
    <source>
        <dbReference type="ARBA" id="ARBA00022519"/>
    </source>
</evidence>
<keyword evidence="5" id="KW-1133">Transmembrane helix</keyword>
<feature type="transmembrane region" description="Helical" evidence="5">
    <location>
        <begin position="208"/>
        <end position="228"/>
    </location>
</feature>
<reference evidence="8" key="1">
    <citation type="journal article" date="2019" name="Int. J. Syst. Evol. Microbiol.">
        <title>The Global Catalogue of Microorganisms (GCM) 10K type strain sequencing project: providing services to taxonomists for standard genome sequencing and annotation.</title>
        <authorList>
            <consortium name="The Broad Institute Genomics Platform"/>
            <consortium name="The Broad Institute Genome Sequencing Center for Infectious Disease"/>
            <person name="Wu L."/>
            <person name="Ma J."/>
        </authorList>
    </citation>
    <scope>NUCLEOTIDE SEQUENCE [LARGE SCALE GENOMIC DNA]</scope>
    <source>
        <strain evidence="8">JCM 11650</strain>
    </source>
</reference>
<feature type="transmembrane region" description="Helical" evidence="5">
    <location>
        <begin position="178"/>
        <end position="196"/>
    </location>
</feature>
<evidence type="ECO:0000313" key="7">
    <source>
        <dbReference type="EMBL" id="MFD1834925.1"/>
    </source>
</evidence>
<proteinExistence type="inferred from homology"/>
<comment type="similarity">
    <text evidence="2">Belongs to the ABC-2 integral membrane protein family.</text>
</comment>
<name>A0ABW4PYR3_9MICO</name>
<dbReference type="EMBL" id="JBHUFL010000002">
    <property type="protein sequence ID" value="MFD1834925.1"/>
    <property type="molecule type" value="Genomic_DNA"/>
</dbReference>
<feature type="transmembrane region" description="Helical" evidence="5">
    <location>
        <begin position="70"/>
        <end position="92"/>
    </location>
</feature>
<evidence type="ECO:0000256" key="3">
    <source>
        <dbReference type="ARBA" id="ARBA00022448"/>
    </source>
</evidence>
<dbReference type="PANTHER" id="PTHR30413:SF8">
    <property type="entry name" value="TRANSPORT PERMEASE PROTEIN"/>
    <property type="match status" value="1"/>
</dbReference>
<comment type="subcellular location">
    <subcellularLocation>
        <location evidence="1">Cell inner membrane</location>
        <topology evidence="1">Multi-pass membrane protein</topology>
    </subcellularLocation>
</comment>
<evidence type="ECO:0000256" key="5">
    <source>
        <dbReference type="SAM" id="Phobius"/>
    </source>
</evidence>
<gene>
    <name evidence="7" type="ORF">ACFSDA_07525</name>
</gene>
<accession>A0ABW4PYR3</accession>
<feature type="transmembrane region" description="Helical" evidence="5">
    <location>
        <begin position="98"/>
        <end position="123"/>
    </location>
</feature>
<evidence type="ECO:0000259" key="6">
    <source>
        <dbReference type="PROSITE" id="PS51012"/>
    </source>
</evidence>
<dbReference type="Proteomes" id="UP001597280">
    <property type="component" value="Unassembled WGS sequence"/>
</dbReference>
<feature type="transmembrane region" description="Helical" evidence="5">
    <location>
        <begin position="144"/>
        <end position="166"/>
    </location>
</feature>
<keyword evidence="3" id="KW-0813">Transport</keyword>
<dbReference type="RefSeq" id="WP_343904146.1">
    <property type="nucleotide sequence ID" value="NZ_BAAAIS010000002.1"/>
</dbReference>
<keyword evidence="5" id="KW-0812">Transmembrane</keyword>
<sequence length="298" mass="32948">MASEVKSTADAKRALEAKGLDPSGLSRIGTRPPLGEYIQQLWQRRHFIWYDARHRASTQNSRMRLGNVWLVLRPLVDSSFYFIIFGLVLGAGGDMENFAAFLLIGILLFRSTSTSIAGGAGVLRANKSMIKAFTFPRASIPIAAVLQATMTAVFTMGVMCFAIVVLPPHEIPTLTWPLLVPIFLIQTVLNLGLMFITARIGFHLPDMANVLGVFSRFLMYGSGVMFPITRYVDDPAAAGVLELNPLYQIIGMMRTVLMDGRVPELRSWLIAAGWAVGILVVGFIFFWRAEESYGRELG</sequence>
<evidence type="ECO:0000256" key="1">
    <source>
        <dbReference type="ARBA" id="ARBA00004429"/>
    </source>
</evidence>
<dbReference type="PROSITE" id="PS51012">
    <property type="entry name" value="ABC_TM2"/>
    <property type="match status" value="1"/>
</dbReference>
<evidence type="ECO:0000256" key="2">
    <source>
        <dbReference type="ARBA" id="ARBA00007783"/>
    </source>
</evidence>
<evidence type="ECO:0000313" key="8">
    <source>
        <dbReference type="Proteomes" id="UP001597280"/>
    </source>
</evidence>
<dbReference type="PANTHER" id="PTHR30413">
    <property type="entry name" value="INNER MEMBRANE TRANSPORT PERMEASE"/>
    <property type="match status" value="1"/>
</dbReference>
<keyword evidence="4" id="KW-0997">Cell inner membrane</keyword>
<dbReference type="InterPro" id="IPR047817">
    <property type="entry name" value="ABC2_TM_bact-type"/>
</dbReference>